<evidence type="ECO:0000256" key="3">
    <source>
        <dbReference type="ARBA" id="ARBA00012313"/>
    </source>
</evidence>
<evidence type="ECO:0000259" key="16">
    <source>
        <dbReference type="PROSITE" id="PS50873"/>
    </source>
</evidence>
<dbReference type="PRINTS" id="PR00458">
    <property type="entry name" value="PEROXIDASE"/>
</dbReference>
<evidence type="ECO:0000256" key="5">
    <source>
        <dbReference type="ARBA" id="ARBA00022617"/>
    </source>
</evidence>
<dbReference type="EMBL" id="JBEDUW010000002">
    <property type="protein sequence ID" value="KAK9943717.1"/>
    <property type="molecule type" value="Genomic_DNA"/>
</dbReference>
<reference evidence="17 18" key="1">
    <citation type="journal article" date="2023" name="G3 (Bethesda)">
        <title>A chromosome-length genome assembly and annotation of blackberry (Rubus argutus, cv. 'Hillquist').</title>
        <authorList>
            <person name="Bruna T."/>
            <person name="Aryal R."/>
            <person name="Dudchenko O."/>
            <person name="Sargent D.J."/>
            <person name="Mead D."/>
            <person name="Buti M."/>
            <person name="Cavallini A."/>
            <person name="Hytonen T."/>
            <person name="Andres J."/>
            <person name="Pham M."/>
            <person name="Weisz D."/>
            <person name="Mascagni F."/>
            <person name="Usai G."/>
            <person name="Natali L."/>
            <person name="Bassil N."/>
            <person name="Fernandez G.E."/>
            <person name="Lomsadze A."/>
            <person name="Armour M."/>
            <person name="Olukolu B."/>
            <person name="Poorten T."/>
            <person name="Britton C."/>
            <person name="Davik J."/>
            <person name="Ashrafi H."/>
            <person name="Aiden E.L."/>
            <person name="Borodovsky M."/>
            <person name="Worthington M."/>
        </authorList>
    </citation>
    <scope>NUCLEOTIDE SEQUENCE [LARGE SCALE GENOMIC DNA]</scope>
    <source>
        <strain evidence="17">PI 553951</strain>
    </source>
</reference>
<comment type="cofactor">
    <cofactor evidence="2">
        <name>heme b</name>
        <dbReference type="ChEBI" id="CHEBI:60344"/>
    </cofactor>
</comment>
<evidence type="ECO:0000256" key="6">
    <source>
        <dbReference type="ARBA" id="ARBA00022723"/>
    </source>
</evidence>
<dbReference type="PROSITE" id="PS50873">
    <property type="entry name" value="PEROXIDASE_4"/>
    <property type="match status" value="1"/>
</dbReference>
<feature type="binding site" evidence="13">
    <location>
        <position position="53"/>
    </location>
    <ligand>
        <name>Ca(2+)</name>
        <dbReference type="ChEBI" id="CHEBI:29108"/>
        <label>1</label>
    </ligand>
</feature>
<evidence type="ECO:0000256" key="15">
    <source>
        <dbReference type="RuleBase" id="RU004241"/>
    </source>
</evidence>
<accession>A0AAW1Y466</accession>
<keyword evidence="9" id="KW-0408">Iron</keyword>
<keyword evidence="7 13" id="KW-0106">Calcium</keyword>
<keyword evidence="4" id="KW-0575">Peroxidase</keyword>
<dbReference type="PRINTS" id="PR00461">
    <property type="entry name" value="PLPEROXIDASE"/>
</dbReference>
<evidence type="ECO:0000256" key="9">
    <source>
        <dbReference type="ARBA" id="ARBA00023004"/>
    </source>
</evidence>
<evidence type="ECO:0000256" key="12">
    <source>
        <dbReference type="PIRSR" id="PIRSR600823-1"/>
    </source>
</evidence>
<dbReference type="PANTHER" id="PTHR31388">
    <property type="entry name" value="PEROXIDASE 72-RELATED"/>
    <property type="match status" value="1"/>
</dbReference>
<evidence type="ECO:0000256" key="2">
    <source>
        <dbReference type="ARBA" id="ARBA00001970"/>
    </source>
</evidence>
<comment type="catalytic activity">
    <reaction evidence="1">
        <text>2 a phenolic donor + H2O2 = 2 a phenolic radical donor + 2 H2O</text>
        <dbReference type="Rhea" id="RHEA:56136"/>
        <dbReference type="ChEBI" id="CHEBI:15377"/>
        <dbReference type="ChEBI" id="CHEBI:16240"/>
        <dbReference type="ChEBI" id="CHEBI:139520"/>
        <dbReference type="ChEBI" id="CHEBI:139521"/>
        <dbReference type="EC" id="1.11.1.7"/>
    </reaction>
</comment>
<evidence type="ECO:0000313" key="17">
    <source>
        <dbReference type="EMBL" id="KAK9943717.1"/>
    </source>
</evidence>
<keyword evidence="11" id="KW-0376">Hydrogen peroxide</keyword>
<dbReference type="Proteomes" id="UP001457282">
    <property type="component" value="Unassembled WGS sequence"/>
</dbReference>
<dbReference type="Pfam" id="PF00141">
    <property type="entry name" value="peroxidase"/>
    <property type="match status" value="1"/>
</dbReference>
<comment type="similarity">
    <text evidence="15">Belongs to the peroxidase family.</text>
</comment>
<evidence type="ECO:0000256" key="7">
    <source>
        <dbReference type="ARBA" id="ARBA00022837"/>
    </source>
</evidence>
<comment type="cofactor">
    <cofactor evidence="13">
        <name>Ca(2+)</name>
        <dbReference type="ChEBI" id="CHEBI:29108"/>
    </cofactor>
    <text evidence="13">Binds 2 calcium ions per subunit.</text>
</comment>
<evidence type="ECO:0000256" key="1">
    <source>
        <dbReference type="ARBA" id="ARBA00000189"/>
    </source>
</evidence>
<feature type="disulfide bond" evidence="14">
    <location>
        <begin position="54"/>
        <end position="59"/>
    </location>
</feature>
<evidence type="ECO:0000256" key="14">
    <source>
        <dbReference type="PIRSR" id="PIRSR600823-5"/>
    </source>
</evidence>
<keyword evidence="8" id="KW-0560">Oxidoreductase</keyword>
<dbReference type="PANTHER" id="PTHR31388:SF270">
    <property type="entry name" value="PEROXIDASE 22-RELATED"/>
    <property type="match status" value="1"/>
</dbReference>
<name>A0AAW1Y466_RUBAR</name>
<sequence length="135" mass="14649">MDPYYCNGVFQLFGLLVLENLKNVSSIVHGVIEEALQTDPRIAASLIGLHFHDCFVNDCDALILLDNSTSVDAEESVSLSGGPSWTVLQGRRDGTTENRTAANSDLPGPYGEFRFNCSKVNEDSFGSSVALLAEY</sequence>
<proteinExistence type="inferred from homology"/>
<dbReference type="GO" id="GO:0140825">
    <property type="term" value="F:lactoperoxidase activity"/>
    <property type="evidence" value="ECO:0007669"/>
    <property type="project" value="UniProtKB-EC"/>
</dbReference>
<protein>
    <recommendedName>
        <fullName evidence="3">peroxidase</fullName>
        <ecNumber evidence="3">1.11.1.7</ecNumber>
    </recommendedName>
</protein>
<keyword evidence="5" id="KW-0349">Heme</keyword>
<keyword evidence="18" id="KW-1185">Reference proteome</keyword>
<feature type="domain" description="Plant heme peroxidase family profile" evidence="16">
    <location>
        <begin position="4"/>
        <end position="109"/>
    </location>
</feature>
<evidence type="ECO:0000256" key="4">
    <source>
        <dbReference type="ARBA" id="ARBA00022559"/>
    </source>
</evidence>
<feature type="active site" description="Proton acceptor" evidence="12">
    <location>
        <position position="52"/>
    </location>
</feature>
<dbReference type="SUPFAM" id="SSF48113">
    <property type="entry name" value="Heme-dependent peroxidases"/>
    <property type="match status" value="1"/>
</dbReference>
<gene>
    <name evidence="17" type="ORF">M0R45_009318</name>
</gene>
<evidence type="ECO:0000313" key="18">
    <source>
        <dbReference type="Proteomes" id="UP001457282"/>
    </source>
</evidence>
<keyword evidence="14" id="KW-1015">Disulfide bond</keyword>
<dbReference type="GO" id="GO:0020037">
    <property type="term" value="F:heme binding"/>
    <property type="evidence" value="ECO:0007669"/>
    <property type="project" value="InterPro"/>
</dbReference>
<dbReference type="EC" id="1.11.1.7" evidence="3"/>
<feature type="binding site" evidence="13">
    <location>
        <position position="60"/>
    </location>
    <ligand>
        <name>Ca(2+)</name>
        <dbReference type="ChEBI" id="CHEBI:29108"/>
        <label>1</label>
    </ligand>
</feature>
<dbReference type="GO" id="GO:0042744">
    <property type="term" value="P:hydrogen peroxide catabolic process"/>
    <property type="evidence" value="ECO:0007669"/>
    <property type="project" value="UniProtKB-KW"/>
</dbReference>
<dbReference type="GO" id="GO:0046872">
    <property type="term" value="F:metal ion binding"/>
    <property type="evidence" value="ECO:0007669"/>
    <property type="project" value="UniProtKB-KW"/>
</dbReference>
<dbReference type="InterPro" id="IPR002016">
    <property type="entry name" value="Haem_peroxidase"/>
</dbReference>
<keyword evidence="6 13" id="KW-0479">Metal-binding</keyword>
<comment type="caution">
    <text evidence="17">The sequence shown here is derived from an EMBL/GenBank/DDBJ whole genome shotgun (WGS) entry which is preliminary data.</text>
</comment>
<dbReference type="GO" id="GO:0006979">
    <property type="term" value="P:response to oxidative stress"/>
    <property type="evidence" value="ECO:0007669"/>
    <property type="project" value="InterPro"/>
</dbReference>
<dbReference type="InterPro" id="IPR010255">
    <property type="entry name" value="Haem_peroxidase_sf"/>
</dbReference>
<feature type="binding site" evidence="13">
    <location>
        <position position="56"/>
    </location>
    <ligand>
        <name>Ca(2+)</name>
        <dbReference type="ChEBI" id="CHEBI:29108"/>
        <label>1</label>
    </ligand>
</feature>
<evidence type="ECO:0000256" key="10">
    <source>
        <dbReference type="ARBA" id="ARBA00023180"/>
    </source>
</evidence>
<evidence type="ECO:0000256" key="8">
    <source>
        <dbReference type="ARBA" id="ARBA00023002"/>
    </source>
</evidence>
<dbReference type="Gene3D" id="1.10.520.10">
    <property type="match status" value="2"/>
</dbReference>
<keyword evidence="10" id="KW-0325">Glycoprotein</keyword>
<feature type="binding site" evidence="13">
    <location>
        <position position="74"/>
    </location>
    <ligand>
        <name>Ca(2+)</name>
        <dbReference type="ChEBI" id="CHEBI:29108"/>
        <label>1</label>
    </ligand>
</feature>
<evidence type="ECO:0000256" key="13">
    <source>
        <dbReference type="PIRSR" id="PIRSR600823-3"/>
    </source>
</evidence>
<dbReference type="AlphaFoldDB" id="A0AAW1Y466"/>
<organism evidence="17 18">
    <name type="scientific">Rubus argutus</name>
    <name type="common">Southern blackberry</name>
    <dbReference type="NCBI Taxonomy" id="59490"/>
    <lineage>
        <taxon>Eukaryota</taxon>
        <taxon>Viridiplantae</taxon>
        <taxon>Streptophyta</taxon>
        <taxon>Embryophyta</taxon>
        <taxon>Tracheophyta</taxon>
        <taxon>Spermatophyta</taxon>
        <taxon>Magnoliopsida</taxon>
        <taxon>eudicotyledons</taxon>
        <taxon>Gunneridae</taxon>
        <taxon>Pentapetalae</taxon>
        <taxon>rosids</taxon>
        <taxon>fabids</taxon>
        <taxon>Rosales</taxon>
        <taxon>Rosaceae</taxon>
        <taxon>Rosoideae</taxon>
        <taxon>Rosoideae incertae sedis</taxon>
        <taxon>Rubus</taxon>
    </lineage>
</organism>
<dbReference type="InterPro" id="IPR000823">
    <property type="entry name" value="Peroxidase_pln"/>
</dbReference>
<evidence type="ECO:0000256" key="11">
    <source>
        <dbReference type="ARBA" id="ARBA00023324"/>
    </source>
</evidence>